<name>A0ACC8XDH8_9FIRM</name>
<dbReference type="Proteomes" id="UP000188605">
    <property type="component" value="Unassembled WGS sequence"/>
</dbReference>
<keyword evidence="2" id="KW-1185">Reference proteome</keyword>
<protein>
    <submittedName>
        <fullName evidence="1">Uncharacterized protein</fullName>
    </submittedName>
</protein>
<reference evidence="1" key="1">
    <citation type="submission" date="2016-08" db="EMBL/GenBank/DDBJ databases">
        <authorList>
            <person name="Ngugi D.K."/>
            <person name="Miyake S."/>
            <person name="Stingl U."/>
        </authorList>
    </citation>
    <scope>NUCLEOTIDE SEQUENCE</scope>
    <source>
        <strain evidence="1">SCG-B11WGA-EpuloA1</strain>
    </source>
</reference>
<evidence type="ECO:0000313" key="2">
    <source>
        <dbReference type="Proteomes" id="UP000188605"/>
    </source>
</evidence>
<accession>A0ACC8XDH8</accession>
<sequence>MKKLVFAITILLGTPVFATENIIPMQKPLEIQNQNISLQDIVIPEEKMAEIQNQDISLKGTLIKSDKTLLTDLGTFDLYKYDDIEFLYLSNEIRSFDPKSWFFQKSQLADVPSSLDFEMSSEPIEIKAFKSLVLTEQNGIFIPINSLTGFLDITLDSDTQYKATFKSNTVDDLITIIDNMAILNKTELPLQMDYINLTLKDNKLDETYWQTSSIYPKKSYFLLPTPKDYWGTSVISISQDENILFENNEDYINTQKRLLELKEQHEEQVKAEEIKATQEQIMQEQIKAEQARIAEQERIIAEMFSTEPEILKKLFPPSIVTGTMRYDYGGFKAGQQVEVKMAEKEKAYYVGPNTTWIPWDSISIPLNTLTQYSQATTEQIEAFINSQGLRSNTSNLVWIDLYRQRTYVFKRVNGQWKLSRNMLCSSGKNITPTVRGTFKVTSYVDSFGWGKGYVCYDAIQFWGEYLIHSILYDPTGTYLLEDRGILGQRASDGCVRLSPEDANWFFSNMRIGTTIWIN</sequence>
<comment type="caution">
    <text evidence="1">The sequence shown here is derived from an EMBL/GenBank/DDBJ whole genome shotgun (WGS) entry which is preliminary data.</text>
</comment>
<organism evidence="1 2">
    <name type="scientific">Candidatus Epulonipiscium fishelsonii</name>
    <dbReference type="NCBI Taxonomy" id="77094"/>
    <lineage>
        <taxon>Bacteria</taxon>
        <taxon>Bacillati</taxon>
        <taxon>Bacillota</taxon>
        <taxon>Clostridia</taxon>
        <taxon>Lachnospirales</taxon>
        <taxon>Lachnospiraceae</taxon>
        <taxon>Candidatus Epulonipiscium</taxon>
    </lineage>
</organism>
<dbReference type="EMBL" id="LJDB01000044">
    <property type="protein sequence ID" value="ONI40897.1"/>
    <property type="molecule type" value="Genomic_DNA"/>
</dbReference>
<proteinExistence type="predicted"/>
<gene>
    <name evidence="1" type="ORF">AN396_00900</name>
</gene>
<evidence type="ECO:0000313" key="1">
    <source>
        <dbReference type="EMBL" id="ONI40897.1"/>
    </source>
</evidence>